<gene>
    <name evidence="4" type="ORF">DME_LOCUS7799</name>
</gene>
<feature type="coiled-coil region" evidence="2">
    <location>
        <begin position="32"/>
        <end position="122"/>
    </location>
</feature>
<dbReference type="Gene3D" id="1.10.418.40">
    <property type="entry name" value="Autophagy protein 6/Beclin 1"/>
    <property type="match status" value="1"/>
</dbReference>
<dbReference type="InterPro" id="IPR040455">
    <property type="entry name" value="Atg6_BARA"/>
</dbReference>
<dbReference type="GO" id="GO:0000423">
    <property type="term" value="P:mitophagy"/>
    <property type="evidence" value="ECO:0007669"/>
    <property type="project" value="TreeGrafter"/>
</dbReference>
<dbReference type="EMBL" id="UYYG01001163">
    <property type="protein sequence ID" value="VDN57826.1"/>
    <property type="molecule type" value="Genomic_DNA"/>
</dbReference>
<evidence type="ECO:0000256" key="1">
    <source>
        <dbReference type="ARBA" id="ARBA00005965"/>
    </source>
</evidence>
<evidence type="ECO:0000313" key="6">
    <source>
        <dbReference type="Proteomes" id="UP000274756"/>
    </source>
</evidence>
<dbReference type="WBParaSite" id="DME_0000379401-mRNA-1">
    <property type="protein sequence ID" value="DME_0000379401-mRNA-1"/>
    <property type="gene ID" value="DME_0000379401"/>
</dbReference>
<reference evidence="7" key="1">
    <citation type="submission" date="2017-02" db="UniProtKB">
        <authorList>
            <consortium name="WormBaseParasite"/>
        </authorList>
    </citation>
    <scope>IDENTIFICATION</scope>
</reference>
<dbReference type="GO" id="GO:0006995">
    <property type="term" value="P:cellular response to nitrogen starvation"/>
    <property type="evidence" value="ECO:0007669"/>
    <property type="project" value="TreeGrafter"/>
</dbReference>
<dbReference type="Pfam" id="PF04111">
    <property type="entry name" value="APG6"/>
    <property type="match status" value="1"/>
</dbReference>
<dbReference type="Proteomes" id="UP000274756">
    <property type="component" value="Unassembled WGS sequence"/>
</dbReference>
<organism evidence="5 7">
    <name type="scientific">Dracunculus medinensis</name>
    <name type="common">Guinea worm</name>
    <dbReference type="NCBI Taxonomy" id="318479"/>
    <lineage>
        <taxon>Eukaryota</taxon>
        <taxon>Metazoa</taxon>
        <taxon>Ecdysozoa</taxon>
        <taxon>Nematoda</taxon>
        <taxon>Chromadorea</taxon>
        <taxon>Rhabditida</taxon>
        <taxon>Spirurina</taxon>
        <taxon>Dracunculoidea</taxon>
        <taxon>Dracunculidae</taxon>
        <taxon>Dracunculus</taxon>
    </lineage>
</organism>
<dbReference type="PANTHER" id="PTHR12768:SF4">
    <property type="entry name" value="BECLIN-1"/>
    <property type="match status" value="1"/>
</dbReference>
<name>A0A0N4U9M1_DRAME</name>
<dbReference type="PANTHER" id="PTHR12768">
    <property type="entry name" value="BECLIN 1"/>
    <property type="match status" value="1"/>
</dbReference>
<accession>A0A0N4U9M1</accession>
<dbReference type="InterPro" id="IPR007243">
    <property type="entry name" value="Atg6/Beclin"/>
</dbReference>
<keyword evidence="2" id="KW-0175">Coiled coil</keyword>
<reference evidence="4 6" key="2">
    <citation type="submission" date="2018-11" db="EMBL/GenBank/DDBJ databases">
        <authorList>
            <consortium name="Pathogen Informatics"/>
        </authorList>
    </citation>
    <scope>NUCLEOTIDE SEQUENCE [LARGE SCALE GENOMIC DNA]</scope>
</reference>
<dbReference type="OrthoDB" id="20368at2759"/>
<dbReference type="AlphaFoldDB" id="A0A0N4U9M1"/>
<evidence type="ECO:0000313" key="7">
    <source>
        <dbReference type="WBParaSite" id="DME_0000379401-mRNA-1"/>
    </source>
</evidence>
<keyword evidence="6" id="KW-1185">Reference proteome</keyword>
<proteinExistence type="inferred from homology"/>
<dbReference type="Proteomes" id="UP000038040">
    <property type="component" value="Unplaced"/>
</dbReference>
<dbReference type="InterPro" id="IPR038274">
    <property type="entry name" value="Atg6/Beclin_C_sf"/>
</dbReference>
<dbReference type="GO" id="GO:0034272">
    <property type="term" value="C:phosphatidylinositol 3-kinase complex, class III, type II"/>
    <property type="evidence" value="ECO:0007669"/>
    <property type="project" value="TreeGrafter"/>
</dbReference>
<sequence length="301" mass="35539">MDEQLKGLEDECACYRKFLESLKTDRLYRCDEKSLQSKIAALKAEKNSLLAEWRKLENDEQKLNEELNQMKIDLKSEKDDEQKLWKQFLIHYSRLLRLEEEEQFLDQQIKRAKLELENLSSLNVLNMTFHIWEQGSFGTINGFRLGRLPHSQVEWNEINAAWGQIALLLTILMENVEGFCLSGYKIFPMGSNSYIRIISTGVDLPLYGSGGFKPFGQKKFDQAIIAFVECFCQLQKHFESRSEFRLPYRMHKDLIEDNKREYSVRMQFNSEERWTKAMKCLLINLRWTISFVVTNKSFGCH</sequence>
<dbReference type="GO" id="GO:0000045">
    <property type="term" value="P:autophagosome assembly"/>
    <property type="evidence" value="ECO:0007669"/>
    <property type="project" value="TreeGrafter"/>
</dbReference>
<protein>
    <submittedName>
        <fullName evidence="7">APG6 domain-containing protein</fullName>
    </submittedName>
</protein>
<dbReference type="GO" id="GO:0045324">
    <property type="term" value="P:late endosome to vacuole transport"/>
    <property type="evidence" value="ECO:0007669"/>
    <property type="project" value="TreeGrafter"/>
</dbReference>
<dbReference type="STRING" id="318479.A0A0N4U9M1"/>
<evidence type="ECO:0000313" key="4">
    <source>
        <dbReference type="EMBL" id="VDN57826.1"/>
    </source>
</evidence>
<dbReference type="GO" id="GO:0043548">
    <property type="term" value="F:phosphatidylinositol 3-kinase binding"/>
    <property type="evidence" value="ECO:0007669"/>
    <property type="project" value="TreeGrafter"/>
</dbReference>
<evidence type="ECO:0000313" key="5">
    <source>
        <dbReference type="Proteomes" id="UP000038040"/>
    </source>
</evidence>
<evidence type="ECO:0000259" key="3">
    <source>
        <dbReference type="Pfam" id="PF04111"/>
    </source>
</evidence>
<dbReference type="GO" id="GO:0000407">
    <property type="term" value="C:phagophore assembly site"/>
    <property type="evidence" value="ECO:0007669"/>
    <property type="project" value="TreeGrafter"/>
</dbReference>
<evidence type="ECO:0000256" key="2">
    <source>
        <dbReference type="SAM" id="Coils"/>
    </source>
</evidence>
<dbReference type="GO" id="GO:0034271">
    <property type="term" value="C:phosphatidylinositol 3-kinase complex, class III, type I"/>
    <property type="evidence" value="ECO:0007669"/>
    <property type="project" value="TreeGrafter"/>
</dbReference>
<feature type="domain" description="Atg6 BARA" evidence="3">
    <location>
        <begin position="119"/>
        <end position="292"/>
    </location>
</feature>
<comment type="similarity">
    <text evidence="1">Belongs to the beclin family.</text>
</comment>
<dbReference type="GO" id="GO:0030674">
    <property type="term" value="F:protein-macromolecule adaptor activity"/>
    <property type="evidence" value="ECO:0007669"/>
    <property type="project" value="TreeGrafter"/>
</dbReference>